<dbReference type="InterPro" id="IPR022634">
    <property type="entry name" value="DNA_polIII_beta_N"/>
</dbReference>
<comment type="subcellular location">
    <subcellularLocation>
        <location evidence="1 10">Cytoplasm</location>
    </subcellularLocation>
</comment>
<keyword evidence="5 10" id="KW-0808">Transferase</keyword>
<evidence type="ECO:0000256" key="1">
    <source>
        <dbReference type="ARBA" id="ARBA00004496"/>
    </source>
</evidence>
<dbReference type="EMBL" id="JBBHLI010000001">
    <property type="protein sequence ID" value="MEK9499769.1"/>
    <property type="molecule type" value="Genomic_DNA"/>
</dbReference>
<dbReference type="Proteomes" id="UP001484239">
    <property type="component" value="Unassembled WGS sequence"/>
</dbReference>
<dbReference type="PANTHER" id="PTHR30478">
    <property type="entry name" value="DNA POLYMERASE III SUBUNIT BETA"/>
    <property type="match status" value="1"/>
</dbReference>
<comment type="subunit">
    <text evidence="10">Forms a ring-shaped head-to-tail homodimer around DNA.</text>
</comment>
<feature type="domain" description="DNA polymerase III beta sliding clamp C-terminal" evidence="13">
    <location>
        <begin position="252"/>
        <end position="370"/>
    </location>
</feature>
<evidence type="ECO:0000256" key="7">
    <source>
        <dbReference type="ARBA" id="ARBA00022705"/>
    </source>
</evidence>
<evidence type="ECO:0000313" key="14">
    <source>
        <dbReference type="EMBL" id="MEK9499769.1"/>
    </source>
</evidence>
<dbReference type="SMART" id="SM00480">
    <property type="entry name" value="POL3Bc"/>
    <property type="match status" value="1"/>
</dbReference>
<evidence type="ECO:0000259" key="11">
    <source>
        <dbReference type="Pfam" id="PF00712"/>
    </source>
</evidence>
<evidence type="ECO:0000256" key="2">
    <source>
        <dbReference type="ARBA" id="ARBA00010752"/>
    </source>
</evidence>
<feature type="domain" description="DNA polymerase III beta sliding clamp central" evidence="12">
    <location>
        <begin position="128"/>
        <end position="249"/>
    </location>
</feature>
<evidence type="ECO:0000256" key="10">
    <source>
        <dbReference type="PIRNR" id="PIRNR000804"/>
    </source>
</evidence>
<dbReference type="CDD" id="cd00140">
    <property type="entry name" value="beta_clamp"/>
    <property type="match status" value="1"/>
</dbReference>
<reference evidence="14 15" key="1">
    <citation type="submission" date="2024-02" db="EMBL/GenBank/DDBJ databases">
        <title>A novel Gemmatimonadota bacterium.</title>
        <authorList>
            <person name="Du Z.-J."/>
            <person name="Ye Y.-Q."/>
        </authorList>
    </citation>
    <scope>NUCLEOTIDE SEQUENCE [LARGE SCALE GENOMIC DNA]</scope>
    <source>
        <strain evidence="14 15">DH-20</strain>
    </source>
</reference>
<comment type="function">
    <text evidence="10">Confers DNA tethering and processivity to DNA polymerases and other proteins. Acts as a clamp, forming a ring around DNA (a reaction catalyzed by the clamp-loading complex) which diffuses in an ATP-independent manner freely and bidirectionally along dsDNA. Initially characterized for its ability to contact the catalytic subunit of DNA polymerase III (Pol III), a complex, multichain enzyme responsible for most of the replicative synthesis in bacteria; Pol III exhibits 3'-5' exonuclease proofreading activity. The beta chain is required for initiation of replication as well as for processivity of DNA replication.</text>
</comment>
<dbReference type="Pfam" id="PF02768">
    <property type="entry name" value="DNA_pol3_beta_3"/>
    <property type="match status" value="1"/>
</dbReference>
<keyword evidence="8 10" id="KW-0239">DNA-directed DNA polymerase</keyword>
<evidence type="ECO:0000313" key="15">
    <source>
        <dbReference type="Proteomes" id="UP001484239"/>
    </source>
</evidence>
<dbReference type="PIRSF" id="PIRSF000804">
    <property type="entry name" value="DNA_pol_III_b"/>
    <property type="match status" value="1"/>
</dbReference>
<evidence type="ECO:0000256" key="8">
    <source>
        <dbReference type="ARBA" id="ARBA00022932"/>
    </source>
</evidence>
<dbReference type="Pfam" id="PF02767">
    <property type="entry name" value="DNA_pol3_beta_2"/>
    <property type="match status" value="1"/>
</dbReference>
<organism evidence="14 15">
    <name type="scientific">Gaopeijia maritima</name>
    <dbReference type="NCBI Taxonomy" id="3119007"/>
    <lineage>
        <taxon>Bacteria</taxon>
        <taxon>Pseudomonadati</taxon>
        <taxon>Gemmatimonadota</taxon>
        <taxon>Longimicrobiia</taxon>
        <taxon>Gaopeijiales</taxon>
        <taxon>Gaopeijiaceae</taxon>
        <taxon>Gaopeijia</taxon>
    </lineage>
</organism>
<dbReference type="InterPro" id="IPR046938">
    <property type="entry name" value="DNA_clamp_sf"/>
</dbReference>
<evidence type="ECO:0000256" key="6">
    <source>
        <dbReference type="ARBA" id="ARBA00022695"/>
    </source>
</evidence>
<evidence type="ECO:0000259" key="13">
    <source>
        <dbReference type="Pfam" id="PF02768"/>
    </source>
</evidence>
<dbReference type="InterPro" id="IPR022635">
    <property type="entry name" value="DNA_polIII_beta_C"/>
</dbReference>
<keyword evidence="15" id="KW-1185">Reference proteome</keyword>
<dbReference type="SUPFAM" id="SSF55979">
    <property type="entry name" value="DNA clamp"/>
    <property type="match status" value="3"/>
</dbReference>
<protein>
    <recommendedName>
        <fullName evidence="3 10">Beta sliding clamp</fullName>
    </recommendedName>
</protein>
<proteinExistence type="inferred from homology"/>
<dbReference type="InterPro" id="IPR001001">
    <property type="entry name" value="DNA_polIII_beta"/>
</dbReference>
<feature type="domain" description="DNA polymerase III beta sliding clamp N-terminal" evidence="11">
    <location>
        <begin position="1"/>
        <end position="118"/>
    </location>
</feature>
<evidence type="ECO:0000256" key="4">
    <source>
        <dbReference type="ARBA" id="ARBA00022490"/>
    </source>
</evidence>
<dbReference type="NCBIfam" id="TIGR00663">
    <property type="entry name" value="dnan"/>
    <property type="match status" value="1"/>
</dbReference>
<accession>A0ABU9E4V3</accession>
<sequence>MKFTITRQNLHNGLAAVSASIPSKTTLPVLSNILFETDGDGVWMSGTDLDVSVRVRVPAEIHEAGSLTAPGKKLQEITRELSPAPVEISTRGDQIALACDNSNFKLNGLPADEFPSLPAVDFEAAVQVAGEDLQRLIQHTSFAVSTEESRPILNGVLWELREGSMRMVATNGHRLARMGVATGPGSITSTDFIVPPAALSQVQRLLKDADEIEVAWDSGADGAARKNHLGFRSGSTEVYTRLIEGTYPNYEQVIPKDNDKHAIIDKKALESAVRRMAVVASDQTHRIRLRFETDRVHLNVLTPDLGEGHDELELSYGGEEIEIGFNANYLLEVLRYMPTAEVKLSFKAPERAATIEPDGEDAADYLCLVMPLRLLD</sequence>
<comment type="caution">
    <text evidence="14">The sequence shown here is derived from an EMBL/GenBank/DDBJ whole genome shotgun (WGS) entry which is preliminary data.</text>
</comment>
<name>A0ABU9E4V3_9BACT</name>
<dbReference type="Gene3D" id="3.70.10.10">
    <property type="match status" value="1"/>
</dbReference>
<evidence type="ECO:0000259" key="12">
    <source>
        <dbReference type="Pfam" id="PF02767"/>
    </source>
</evidence>
<dbReference type="GO" id="GO:0003887">
    <property type="term" value="F:DNA-directed DNA polymerase activity"/>
    <property type="evidence" value="ECO:0007669"/>
    <property type="project" value="UniProtKB-EC"/>
</dbReference>
<evidence type="ECO:0000256" key="5">
    <source>
        <dbReference type="ARBA" id="ARBA00022679"/>
    </source>
</evidence>
<dbReference type="RefSeq" id="WP_405278191.1">
    <property type="nucleotide sequence ID" value="NZ_CP144380.1"/>
</dbReference>
<evidence type="ECO:0000256" key="3">
    <source>
        <dbReference type="ARBA" id="ARBA00021035"/>
    </source>
</evidence>
<keyword evidence="9" id="KW-0238">DNA-binding</keyword>
<keyword evidence="4 10" id="KW-0963">Cytoplasm</keyword>
<dbReference type="InterPro" id="IPR022637">
    <property type="entry name" value="DNA_polIII_beta_cen"/>
</dbReference>
<dbReference type="Pfam" id="PF00712">
    <property type="entry name" value="DNA_pol3_beta"/>
    <property type="match status" value="1"/>
</dbReference>
<keyword evidence="7 10" id="KW-0235">DNA replication</keyword>
<evidence type="ECO:0000256" key="9">
    <source>
        <dbReference type="ARBA" id="ARBA00023125"/>
    </source>
</evidence>
<dbReference type="Gene3D" id="3.10.150.10">
    <property type="entry name" value="DNA Polymerase III, subunit A, domain 2"/>
    <property type="match status" value="1"/>
</dbReference>
<comment type="similarity">
    <text evidence="2 10">Belongs to the beta sliding clamp family.</text>
</comment>
<keyword evidence="6 10" id="KW-0548">Nucleotidyltransferase</keyword>
<dbReference type="PANTHER" id="PTHR30478:SF0">
    <property type="entry name" value="BETA SLIDING CLAMP"/>
    <property type="match status" value="1"/>
</dbReference>
<gene>
    <name evidence="14" type="primary">dnaN</name>
    <name evidence="14" type="ORF">WI372_02085</name>
</gene>